<dbReference type="Proteomes" id="UP000228751">
    <property type="component" value="Unassembled WGS sequence"/>
</dbReference>
<accession>A0A2G4RAK1</accession>
<evidence type="ECO:0000313" key="3">
    <source>
        <dbReference type="Proteomes" id="UP000228751"/>
    </source>
</evidence>
<dbReference type="AlphaFoldDB" id="A0A2G4RAK1"/>
<feature type="transmembrane region" description="Helical" evidence="1">
    <location>
        <begin position="43"/>
        <end position="69"/>
    </location>
</feature>
<evidence type="ECO:0000256" key="1">
    <source>
        <dbReference type="SAM" id="Phobius"/>
    </source>
</evidence>
<keyword evidence="3" id="KW-1185">Reference proteome</keyword>
<evidence type="ECO:0000313" key="2">
    <source>
        <dbReference type="EMBL" id="PHY93547.1"/>
    </source>
</evidence>
<keyword evidence="1" id="KW-0812">Transmembrane</keyword>
<comment type="caution">
    <text evidence="2">The sequence shown here is derived from an EMBL/GenBank/DDBJ whole genome shotgun (WGS) entry which is preliminary data.</text>
</comment>
<organism evidence="2 3">
    <name type="scientific">Acetobacter pomorum</name>
    <dbReference type="NCBI Taxonomy" id="65959"/>
    <lineage>
        <taxon>Bacteria</taxon>
        <taxon>Pseudomonadati</taxon>
        <taxon>Pseudomonadota</taxon>
        <taxon>Alphaproteobacteria</taxon>
        <taxon>Acetobacterales</taxon>
        <taxon>Acetobacteraceae</taxon>
        <taxon>Acetobacter</taxon>
    </lineage>
</organism>
<keyword evidence="1" id="KW-0472">Membrane</keyword>
<keyword evidence="1" id="KW-1133">Transmembrane helix</keyword>
<name>A0A2G4RAK1_9PROT</name>
<gene>
    <name evidence="2" type="ORF">CSR02_11165</name>
</gene>
<proteinExistence type="predicted"/>
<protein>
    <submittedName>
        <fullName evidence="2">Uncharacterized protein</fullName>
    </submittedName>
</protein>
<reference evidence="2 3" key="1">
    <citation type="submission" date="2017-10" db="EMBL/GenBank/DDBJ databases">
        <title>Genomic analysis of the genus Acetobacter.</title>
        <authorList>
            <person name="Kim K.H."/>
            <person name="Chun B.H."/>
            <person name="Son A.R."/>
            <person name="Jeon C.O."/>
        </authorList>
    </citation>
    <scope>NUCLEOTIDE SEQUENCE [LARGE SCALE GENOMIC DNA]</scope>
    <source>
        <strain evidence="2 3">LHT 2458</strain>
    </source>
</reference>
<sequence>MQFSCPEHAAPAGGMQPLCCIIRVSYLLYGRHTQMYVAKLHQFAAGLPVVGGGLHSAAGVLRLSVVLWCRKRRRISWLKHSGLALSEPGILGVFMP</sequence>
<dbReference type="EMBL" id="PEBQ01000144">
    <property type="protein sequence ID" value="PHY93547.1"/>
    <property type="molecule type" value="Genomic_DNA"/>
</dbReference>